<feature type="chain" id="PRO_5010356640" evidence="1">
    <location>
        <begin position="26"/>
        <end position="192"/>
    </location>
</feature>
<feature type="signal peptide" evidence="1">
    <location>
        <begin position="1"/>
        <end position="25"/>
    </location>
</feature>
<dbReference type="SUPFAM" id="SSF50814">
    <property type="entry name" value="Lipocalins"/>
    <property type="match status" value="1"/>
</dbReference>
<keyword evidence="1" id="KW-0732">Signal</keyword>
<reference evidence="3" key="1">
    <citation type="submission" date="2025-08" db="UniProtKB">
        <authorList>
            <consortium name="RefSeq"/>
        </authorList>
    </citation>
    <scope>IDENTIFICATION</scope>
    <source>
        <tissue evidence="3">Gonads</tissue>
    </source>
</reference>
<accession>A0A1S3I1F4</accession>
<name>A0A1S3I1F4_LINAN</name>
<protein>
    <submittedName>
        <fullName evidence="3">Uncharacterized protein LOC106160117</fullName>
    </submittedName>
</protein>
<evidence type="ECO:0000313" key="2">
    <source>
        <dbReference type="Proteomes" id="UP000085678"/>
    </source>
</evidence>
<dbReference type="Gene3D" id="2.40.128.20">
    <property type="match status" value="1"/>
</dbReference>
<keyword evidence="2" id="KW-1185">Reference proteome</keyword>
<dbReference type="GO" id="GO:0008289">
    <property type="term" value="F:lipid binding"/>
    <property type="evidence" value="ECO:0007669"/>
    <property type="project" value="UniProtKB-KW"/>
</dbReference>
<dbReference type="Proteomes" id="UP000085678">
    <property type="component" value="Unplaced"/>
</dbReference>
<evidence type="ECO:0000256" key="1">
    <source>
        <dbReference type="SAM" id="SignalP"/>
    </source>
</evidence>
<evidence type="ECO:0000313" key="3">
    <source>
        <dbReference type="RefSeq" id="XP_013392090.1"/>
    </source>
</evidence>
<dbReference type="GeneID" id="106160117"/>
<dbReference type="InterPro" id="IPR012674">
    <property type="entry name" value="Calycin"/>
</dbReference>
<organism evidence="2 3">
    <name type="scientific">Lingula anatina</name>
    <name type="common">Brachiopod</name>
    <name type="synonym">Lingula unguis</name>
    <dbReference type="NCBI Taxonomy" id="7574"/>
    <lineage>
        <taxon>Eukaryota</taxon>
        <taxon>Metazoa</taxon>
        <taxon>Spiralia</taxon>
        <taxon>Lophotrochozoa</taxon>
        <taxon>Brachiopoda</taxon>
        <taxon>Linguliformea</taxon>
        <taxon>Lingulata</taxon>
        <taxon>Lingulida</taxon>
        <taxon>Linguloidea</taxon>
        <taxon>Lingulidae</taxon>
        <taxon>Lingula</taxon>
    </lineage>
</organism>
<dbReference type="InParanoid" id="A0A1S3I1F4"/>
<sequence length="192" mass="22333">MKDISFLVAIVCIVPILVLVALVETSLPCQPSPIASFDPEGVEGTWYGTNIYWPNLTMEFWQDYANTFTLHPNGNMTWQFDLRWSFTNVSECTGWSRELVPDPNFNGKYDWFLNGSHYDSLYFAFTDYNDLTFTYQMAPESDWVRMLTVFSRTPWNTKTILTKYVLIRYFCVTAEDVAAHLWNVTHENPCIA</sequence>
<proteinExistence type="predicted"/>
<gene>
    <name evidence="3" type="primary">LOC106160117</name>
</gene>
<dbReference type="RefSeq" id="XP_013392090.1">
    <property type="nucleotide sequence ID" value="XM_013536636.2"/>
</dbReference>
<dbReference type="KEGG" id="lak:106160117"/>
<dbReference type="AlphaFoldDB" id="A0A1S3I1F4"/>